<gene>
    <name evidence="2" type="ORF">CLUG_05115</name>
</gene>
<evidence type="ECO:0000313" key="2">
    <source>
        <dbReference type="EMBL" id="EEQ40987.1"/>
    </source>
</evidence>
<keyword evidence="1" id="KW-0812">Transmembrane</keyword>
<dbReference type="KEGG" id="clu:CLUG_05115"/>
<keyword evidence="1" id="KW-0472">Membrane</keyword>
<dbReference type="VEuPathDB" id="FungiDB:CLUG_05115"/>
<evidence type="ECO:0000256" key="1">
    <source>
        <dbReference type="SAM" id="Phobius"/>
    </source>
</evidence>
<dbReference type="InParanoid" id="C4YAH7"/>
<protein>
    <submittedName>
        <fullName evidence="2">Uncharacterized protein</fullName>
    </submittedName>
</protein>
<dbReference type="AlphaFoldDB" id="C4YAH7"/>
<evidence type="ECO:0000313" key="3">
    <source>
        <dbReference type="Proteomes" id="UP000007703"/>
    </source>
</evidence>
<dbReference type="EMBL" id="CH408081">
    <property type="protein sequence ID" value="EEQ40987.1"/>
    <property type="molecule type" value="Genomic_DNA"/>
</dbReference>
<proteinExistence type="predicted"/>
<feature type="transmembrane region" description="Helical" evidence="1">
    <location>
        <begin position="130"/>
        <end position="151"/>
    </location>
</feature>
<name>C4YAH7_CLAL4</name>
<reference evidence="2 3" key="1">
    <citation type="journal article" date="2009" name="Nature">
        <title>Evolution of pathogenicity and sexual reproduction in eight Candida genomes.</title>
        <authorList>
            <person name="Butler G."/>
            <person name="Rasmussen M.D."/>
            <person name="Lin M.F."/>
            <person name="Santos M.A."/>
            <person name="Sakthikumar S."/>
            <person name="Munro C.A."/>
            <person name="Rheinbay E."/>
            <person name="Grabherr M."/>
            <person name="Forche A."/>
            <person name="Reedy J.L."/>
            <person name="Agrafioti I."/>
            <person name="Arnaud M.B."/>
            <person name="Bates S."/>
            <person name="Brown A.J."/>
            <person name="Brunke S."/>
            <person name="Costanzo M.C."/>
            <person name="Fitzpatrick D.A."/>
            <person name="de Groot P.W."/>
            <person name="Harris D."/>
            <person name="Hoyer L.L."/>
            <person name="Hube B."/>
            <person name="Klis F.M."/>
            <person name="Kodira C."/>
            <person name="Lennard N."/>
            <person name="Logue M.E."/>
            <person name="Martin R."/>
            <person name="Neiman A.M."/>
            <person name="Nikolaou E."/>
            <person name="Quail M.A."/>
            <person name="Quinn J."/>
            <person name="Santos M.C."/>
            <person name="Schmitzberger F.F."/>
            <person name="Sherlock G."/>
            <person name="Shah P."/>
            <person name="Silverstein K.A."/>
            <person name="Skrzypek M.S."/>
            <person name="Soll D."/>
            <person name="Staggs R."/>
            <person name="Stansfield I."/>
            <person name="Stumpf M.P."/>
            <person name="Sudbery P.E."/>
            <person name="Srikantha T."/>
            <person name="Zeng Q."/>
            <person name="Berman J."/>
            <person name="Berriman M."/>
            <person name="Heitman J."/>
            <person name="Gow N.A."/>
            <person name="Lorenz M.C."/>
            <person name="Birren B.W."/>
            <person name="Kellis M."/>
            <person name="Cuomo C.A."/>
        </authorList>
    </citation>
    <scope>NUCLEOTIDE SEQUENCE [LARGE SCALE GENOMIC DNA]</scope>
    <source>
        <strain evidence="2 3">ATCC 42720</strain>
    </source>
</reference>
<organism evidence="2 3">
    <name type="scientific">Clavispora lusitaniae (strain ATCC 42720)</name>
    <name type="common">Yeast</name>
    <name type="synonym">Candida lusitaniae</name>
    <dbReference type="NCBI Taxonomy" id="306902"/>
    <lineage>
        <taxon>Eukaryota</taxon>
        <taxon>Fungi</taxon>
        <taxon>Dikarya</taxon>
        <taxon>Ascomycota</taxon>
        <taxon>Saccharomycotina</taxon>
        <taxon>Pichiomycetes</taxon>
        <taxon>Metschnikowiaceae</taxon>
        <taxon>Clavispora</taxon>
    </lineage>
</organism>
<accession>C4YAH7</accession>
<keyword evidence="1" id="KW-1133">Transmembrane helix</keyword>
<sequence>MRGHSACTPIVSKVWGSHTLLRQSDHRLPSRAKSPGSPFRSTVPLKKTGNIAGLARFFSAFSLQFSSHLMFPHVVHAQEIGVTYIHLKQSFGGDTLFSFDLSTFGRQFFSQFPSHFVFPSLGPFRHRKPLSFLVSSFLFAVPRLFSMWPYIVLQYTSKPFSIY</sequence>
<dbReference type="Proteomes" id="UP000007703">
    <property type="component" value="Unassembled WGS sequence"/>
</dbReference>
<dbReference type="HOGENOM" id="CLU_1626860_0_0_1"/>